<dbReference type="PANTHER" id="PTHR10174:SF213">
    <property type="entry name" value="CRAL-TRIO DOMAIN-CONTAINING PROTEIN"/>
    <property type="match status" value="1"/>
</dbReference>
<dbReference type="InterPro" id="IPR036273">
    <property type="entry name" value="CRAL/TRIO_N_dom_sf"/>
</dbReference>
<evidence type="ECO:0000313" key="2">
    <source>
        <dbReference type="EMBL" id="KAK5638182.1"/>
    </source>
</evidence>
<dbReference type="PRINTS" id="PR00180">
    <property type="entry name" value="CRETINALDHBP"/>
</dbReference>
<dbReference type="Pfam" id="PF00650">
    <property type="entry name" value="CRAL_TRIO"/>
    <property type="match status" value="1"/>
</dbReference>
<protein>
    <recommendedName>
        <fullName evidence="1">CRAL-TRIO domain-containing protein</fullName>
    </recommendedName>
</protein>
<comment type="caution">
    <text evidence="2">The sequence shown here is derived from an EMBL/GenBank/DDBJ whole genome shotgun (WGS) entry which is preliminary data.</text>
</comment>
<keyword evidence="3" id="KW-1185">Reference proteome</keyword>
<dbReference type="SUPFAM" id="SSF52087">
    <property type="entry name" value="CRAL/TRIO domain"/>
    <property type="match status" value="1"/>
</dbReference>
<dbReference type="PROSITE" id="PS50191">
    <property type="entry name" value="CRAL_TRIO"/>
    <property type="match status" value="1"/>
</dbReference>
<dbReference type="InterPro" id="IPR036865">
    <property type="entry name" value="CRAL-TRIO_dom_sf"/>
</dbReference>
<gene>
    <name evidence="2" type="ORF">RI129_012477</name>
</gene>
<dbReference type="AlphaFoldDB" id="A0AAN7ZC47"/>
<dbReference type="CDD" id="cd00170">
    <property type="entry name" value="SEC14"/>
    <property type="match status" value="1"/>
</dbReference>
<evidence type="ECO:0000313" key="3">
    <source>
        <dbReference type="Proteomes" id="UP001329430"/>
    </source>
</evidence>
<sequence length="304" mass="35124">MVRRVLLRMKIISVEHEYGKDQKLRKEDVMILKQWTEMQCHLPHVSELHLMFFLHSCYYNIEMAKSAIESFFTIRTHCPEFFKNRNPKSTELVKQMNVGCCVDLPKKTPEGNQILLYKFLDRDVGKFDANEQMKLFDMGIVHCLMQNGTSEGVVVVCDFKGASFAHLLKINVSIVSKVFPYLQQALFIRLKAIHYLNVGLLVDGLMSLVKPFLKSELIDSVHVHNSIETLIQHIPIECLPSDYGGSQPSFKELHEDHCQRLFDFADYFIDEDTYIVDETKRIGKPSNPSEIFGLDGTFKQIEID</sequence>
<proteinExistence type="predicted"/>
<accession>A0AAN7ZC47</accession>
<reference evidence="2 3" key="1">
    <citation type="journal article" date="2024" name="Insects">
        <title>An Improved Chromosome-Level Genome Assembly of the Firefly Pyrocoelia pectoralis.</title>
        <authorList>
            <person name="Fu X."/>
            <person name="Meyer-Rochow V.B."/>
            <person name="Ballantyne L."/>
            <person name="Zhu X."/>
        </authorList>
    </citation>
    <scope>NUCLEOTIDE SEQUENCE [LARGE SCALE GENOMIC DNA]</scope>
    <source>
        <strain evidence="2">XCY_ONT2</strain>
    </source>
</reference>
<feature type="domain" description="CRAL-TRIO" evidence="1">
    <location>
        <begin position="89"/>
        <end position="251"/>
    </location>
</feature>
<dbReference type="GO" id="GO:0016020">
    <property type="term" value="C:membrane"/>
    <property type="evidence" value="ECO:0007669"/>
    <property type="project" value="TreeGrafter"/>
</dbReference>
<dbReference type="SMART" id="SM00516">
    <property type="entry name" value="SEC14"/>
    <property type="match status" value="1"/>
</dbReference>
<dbReference type="Proteomes" id="UP001329430">
    <property type="component" value="Chromosome 10"/>
</dbReference>
<name>A0AAN7ZC47_9COLE</name>
<dbReference type="SUPFAM" id="SSF46938">
    <property type="entry name" value="CRAL/TRIO N-terminal domain"/>
    <property type="match status" value="1"/>
</dbReference>
<dbReference type="PANTHER" id="PTHR10174">
    <property type="entry name" value="ALPHA-TOCOPHEROL TRANSFER PROTEIN-RELATED"/>
    <property type="match status" value="1"/>
</dbReference>
<dbReference type="Gene3D" id="1.20.5.1200">
    <property type="entry name" value="Alpha-tocopherol transfer"/>
    <property type="match status" value="1"/>
</dbReference>
<dbReference type="InterPro" id="IPR001251">
    <property type="entry name" value="CRAL-TRIO_dom"/>
</dbReference>
<evidence type="ECO:0000259" key="1">
    <source>
        <dbReference type="PROSITE" id="PS50191"/>
    </source>
</evidence>
<dbReference type="Gene3D" id="3.40.525.10">
    <property type="entry name" value="CRAL-TRIO lipid binding domain"/>
    <property type="match status" value="1"/>
</dbReference>
<dbReference type="EMBL" id="JAVRBK010000010">
    <property type="protein sequence ID" value="KAK5638182.1"/>
    <property type="molecule type" value="Genomic_DNA"/>
</dbReference>
<dbReference type="GO" id="GO:1902936">
    <property type="term" value="F:phosphatidylinositol bisphosphate binding"/>
    <property type="evidence" value="ECO:0007669"/>
    <property type="project" value="TreeGrafter"/>
</dbReference>
<organism evidence="2 3">
    <name type="scientific">Pyrocoelia pectoralis</name>
    <dbReference type="NCBI Taxonomy" id="417401"/>
    <lineage>
        <taxon>Eukaryota</taxon>
        <taxon>Metazoa</taxon>
        <taxon>Ecdysozoa</taxon>
        <taxon>Arthropoda</taxon>
        <taxon>Hexapoda</taxon>
        <taxon>Insecta</taxon>
        <taxon>Pterygota</taxon>
        <taxon>Neoptera</taxon>
        <taxon>Endopterygota</taxon>
        <taxon>Coleoptera</taxon>
        <taxon>Polyphaga</taxon>
        <taxon>Elateriformia</taxon>
        <taxon>Elateroidea</taxon>
        <taxon>Lampyridae</taxon>
        <taxon>Lampyrinae</taxon>
        <taxon>Pyrocoelia</taxon>
    </lineage>
</organism>